<keyword evidence="2 3" id="KW-0238">DNA-binding</keyword>
<name>A0A0P0M0E9_9TRAC</name>
<sequence>MIPMETGTTSSSSSDVNPQLIDPDSSLERPAYHPHYGVVITPYQLQLLRDQIASYATICLKLIDMHKALVNGYHGSTNGNTEVNHGRVPYNNMSDDQMSELEREGEHDQGRVISRKKNLVSGSGNGNLTKAGTTRHRWTPTQTQLKILEDLFGVHGMNNTPNKRRVSEITADLAKHGPISESNVSNWFQNRKARYRRLLRS</sequence>
<dbReference type="InterPro" id="IPR009057">
    <property type="entry name" value="Homeodomain-like_sf"/>
</dbReference>
<evidence type="ECO:0000259" key="5">
    <source>
        <dbReference type="PROSITE" id="PS50071"/>
    </source>
</evidence>
<organism evidence="6">
    <name type="scientific">Selaginella kraussiana</name>
    <dbReference type="NCBI Taxonomy" id="81964"/>
    <lineage>
        <taxon>Eukaryota</taxon>
        <taxon>Viridiplantae</taxon>
        <taxon>Streptophyta</taxon>
        <taxon>Embryophyta</taxon>
        <taxon>Tracheophyta</taxon>
        <taxon>Lycopodiopsida</taxon>
        <taxon>Selaginellales</taxon>
        <taxon>Selaginellaceae</taxon>
        <taxon>Selaginella</taxon>
    </lineage>
</organism>
<dbReference type="GO" id="GO:0005634">
    <property type="term" value="C:nucleus"/>
    <property type="evidence" value="ECO:0007669"/>
    <property type="project" value="UniProtKB-SubCell"/>
</dbReference>
<dbReference type="PANTHER" id="PTHR46777">
    <property type="entry name" value="WUSCHEL-RELATED HOMEOBOX 13"/>
    <property type="match status" value="1"/>
</dbReference>
<comment type="subcellular location">
    <subcellularLocation>
        <location evidence="1 2 3">Nucleus</location>
    </subcellularLocation>
</comment>
<dbReference type="GO" id="GO:0003700">
    <property type="term" value="F:DNA-binding transcription factor activity"/>
    <property type="evidence" value="ECO:0007669"/>
    <property type="project" value="InterPro"/>
</dbReference>
<reference evidence="6" key="1">
    <citation type="journal article" date="2016" name="Front. Plant Sci.">
        <title>Identification of WOX Family Genes in Selaginella kraussiana for Studies on Stem Cells and Regeneration in Lycophytes.</title>
        <authorList>
            <person name="Ge Y."/>
            <person name="Liu J."/>
            <person name="Zeng M."/>
            <person name="He J."/>
            <person name="Qin P."/>
            <person name="Huang H."/>
            <person name="Xu L."/>
        </authorList>
    </citation>
    <scope>NUCLEOTIDE SEQUENCE</scope>
</reference>
<gene>
    <name evidence="6" type="primary">WOX13D</name>
</gene>
<dbReference type="SMART" id="SM00389">
    <property type="entry name" value="HOX"/>
    <property type="match status" value="1"/>
</dbReference>
<dbReference type="Pfam" id="PF00046">
    <property type="entry name" value="Homeodomain"/>
    <property type="match status" value="1"/>
</dbReference>
<evidence type="ECO:0000313" key="6">
    <source>
        <dbReference type="EMBL" id="ALK82459.1"/>
    </source>
</evidence>
<evidence type="ECO:0000256" key="2">
    <source>
        <dbReference type="PROSITE-ProRule" id="PRU00108"/>
    </source>
</evidence>
<dbReference type="CDD" id="cd00086">
    <property type="entry name" value="homeodomain"/>
    <property type="match status" value="1"/>
</dbReference>
<dbReference type="EMBL" id="KR870329">
    <property type="protein sequence ID" value="ALK82459.1"/>
    <property type="molecule type" value="Genomic_DNA"/>
</dbReference>
<dbReference type="InterPro" id="IPR044559">
    <property type="entry name" value="WOX13-like"/>
</dbReference>
<feature type="compositionally biased region" description="Polar residues" evidence="4">
    <location>
        <begin position="1"/>
        <end position="17"/>
    </location>
</feature>
<feature type="region of interest" description="Disordered" evidence="4">
    <location>
        <begin position="1"/>
        <end position="28"/>
    </location>
</feature>
<dbReference type="PANTHER" id="PTHR46777:SF5">
    <property type="entry name" value="WUSCHEL-RELATED HOMEOBOX 13"/>
    <property type="match status" value="1"/>
</dbReference>
<dbReference type="GO" id="GO:0003677">
    <property type="term" value="F:DNA binding"/>
    <property type="evidence" value="ECO:0007669"/>
    <property type="project" value="UniProtKB-UniRule"/>
</dbReference>
<dbReference type="SUPFAM" id="SSF46689">
    <property type="entry name" value="Homeodomain-like"/>
    <property type="match status" value="1"/>
</dbReference>
<feature type="DNA-binding region" description="Homeobox" evidence="2">
    <location>
        <begin position="133"/>
        <end position="199"/>
    </location>
</feature>
<keyword evidence="2 3" id="KW-0371">Homeobox</keyword>
<feature type="domain" description="Homeobox" evidence="5">
    <location>
        <begin position="131"/>
        <end position="198"/>
    </location>
</feature>
<evidence type="ECO:0000256" key="4">
    <source>
        <dbReference type="SAM" id="MobiDB-lite"/>
    </source>
</evidence>
<dbReference type="InterPro" id="IPR001356">
    <property type="entry name" value="HD"/>
</dbReference>
<protein>
    <submittedName>
        <fullName evidence="6">Wuschel-like homeobox 13D</fullName>
    </submittedName>
</protein>
<dbReference type="Gene3D" id="1.10.10.60">
    <property type="entry name" value="Homeodomain-like"/>
    <property type="match status" value="1"/>
</dbReference>
<dbReference type="AlphaFoldDB" id="A0A0P0M0E9"/>
<evidence type="ECO:0000256" key="3">
    <source>
        <dbReference type="RuleBase" id="RU000682"/>
    </source>
</evidence>
<proteinExistence type="predicted"/>
<evidence type="ECO:0000256" key="1">
    <source>
        <dbReference type="ARBA" id="ARBA00004123"/>
    </source>
</evidence>
<accession>A0A0P0M0E9</accession>
<keyword evidence="2 3" id="KW-0539">Nucleus</keyword>
<dbReference type="PROSITE" id="PS50071">
    <property type="entry name" value="HOMEOBOX_2"/>
    <property type="match status" value="1"/>
</dbReference>